<dbReference type="EMBL" id="JAQIPB010000001">
    <property type="protein sequence ID" value="MDA7414838.1"/>
    <property type="molecule type" value="Genomic_DNA"/>
</dbReference>
<name>A0AAE3N583_9BURK</name>
<dbReference type="InterPro" id="IPR025698">
    <property type="entry name" value="2TM_dom"/>
</dbReference>
<feature type="transmembrane region" description="Helical" evidence="1">
    <location>
        <begin position="58"/>
        <end position="80"/>
    </location>
</feature>
<comment type="caution">
    <text evidence="3">The sequence shown here is derived from an EMBL/GenBank/DDBJ whole genome shotgun (WGS) entry which is preliminary data.</text>
</comment>
<evidence type="ECO:0000313" key="4">
    <source>
        <dbReference type="Proteomes" id="UP001212602"/>
    </source>
</evidence>
<evidence type="ECO:0000259" key="2">
    <source>
        <dbReference type="Pfam" id="PF13239"/>
    </source>
</evidence>
<keyword evidence="1" id="KW-0812">Transmembrane</keyword>
<evidence type="ECO:0000256" key="1">
    <source>
        <dbReference type="SAM" id="Phobius"/>
    </source>
</evidence>
<reference evidence="3" key="1">
    <citation type="submission" date="2023-01" db="EMBL/GenBank/DDBJ databases">
        <title>Xenophilus mangrovi sp. nov., isolated from soil of Mangrove nature reserve.</title>
        <authorList>
            <person name="Xu S."/>
            <person name="Liu Z."/>
            <person name="Xu Y."/>
        </authorList>
    </citation>
    <scope>NUCLEOTIDE SEQUENCE</scope>
    <source>
        <strain evidence="3">YW8</strain>
    </source>
</reference>
<sequence length="104" mass="11460">MNATSLSQPSSHKLSPDRLDALARRRAGAKIGWYLHAAVYLCVNAGLLLLSWSQGRHWALYPALGWGLGLLAHGAAVWALMPGSSLMRQLVARERERLEREGTQ</sequence>
<dbReference type="Pfam" id="PF13239">
    <property type="entry name" value="2TM"/>
    <property type="match status" value="1"/>
</dbReference>
<gene>
    <name evidence="3" type="ORF">PGB34_00545</name>
</gene>
<dbReference type="RefSeq" id="WP_271426118.1">
    <property type="nucleotide sequence ID" value="NZ_JAQIPB010000001.1"/>
</dbReference>
<evidence type="ECO:0000313" key="3">
    <source>
        <dbReference type="EMBL" id="MDA7414838.1"/>
    </source>
</evidence>
<proteinExistence type="predicted"/>
<keyword evidence="1" id="KW-1133">Transmembrane helix</keyword>
<organism evidence="3 4">
    <name type="scientific">Xenophilus arseniciresistens</name>
    <dbReference type="NCBI Taxonomy" id="1283306"/>
    <lineage>
        <taxon>Bacteria</taxon>
        <taxon>Pseudomonadati</taxon>
        <taxon>Pseudomonadota</taxon>
        <taxon>Betaproteobacteria</taxon>
        <taxon>Burkholderiales</taxon>
        <taxon>Comamonadaceae</taxon>
        <taxon>Xenophilus</taxon>
    </lineage>
</organism>
<keyword evidence="1" id="KW-0472">Membrane</keyword>
<dbReference type="AlphaFoldDB" id="A0AAE3N583"/>
<accession>A0AAE3N583</accession>
<dbReference type="Proteomes" id="UP001212602">
    <property type="component" value="Unassembled WGS sequence"/>
</dbReference>
<keyword evidence="4" id="KW-1185">Reference proteome</keyword>
<protein>
    <submittedName>
        <fullName evidence="3">2TM domain-containing protein</fullName>
    </submittedName>
</protein>
<feature type="domain" description="2TM" evidence="2">
    <location>
        <begin position="23"/>
        <end position="80"/>
    </location>
</feature>
<feature type="transmembrane region" description="Helical" evidence="1">
    <location>
        <begin position="33"/>
        <end position="52"/>
    </location>
</feature>